<dbReference type="InterPro" id="IPR012340">
    <property type="entry name" value="NA-bd_OB-fold"/>
</dbReference>
<dbReference type="SUPFAM" id="SSF50249">
    <property type="entry name" value="Nucleic acid-binding proteins"/>
    <property type="match status" value="1"/>
</dbReference>
<dbReference type="KEGG" id="ppel:H6H00_02725"/>
<dbReference type="InterPro" id="IPR002878">
    <property type="entry name" value="ChsH2_C"/>
</dbReference>
<gene>
    <name evidence="2" type="ORF">H6H00_02725</name>
</gene>
<dbReference type="AlphaFoldDB" id="A0A7G7MJL5"/>
<dbReference type="PANTHER" id="PTHR34075:SF5">
    <property type="entry name" value="BLR3430 PROTEIN"/>
    <property type="match status" value="1"/>
</dbReference>
<sequence length="154" mass="16318">MWPAPPAAVKRRRRTTTDAVDNCTDVCLHGGVTPPPLADPRPLVQTGPDGRHRVLGRRCPTCGEVAAFAWPRCPACRGEVEPAAFGPEGTVWSATVVRIPVPGRTPPYALAYVDLDDGPRVLAHLAHDAAPPIGARVRLAAPSDDGDVRVEVLA</sequence>
<reference evidence="2 3" key="1">
    <citation type="submission" date="2020-08" db="EMBL/GenBank/DDBJ databases">
        <authorList>
            <person name="Mo P."/>
        </authorList>
    </citation>
    <scope>NUCLEOTIDE SEQUENCE [LARGE SCALE GENOMIC DNA]</scope>
    <source>
        <strain evidence="2 3">CGMCC 4.1532</strain>
    </source>
</reference>
<dbReference type="InterPro" id="IPR052513">
    <property type="entry name" value="Thioester_dehydratase-like"/>
</dbReference>
<evidence type="ECO:0000259" key="1">
    <source>
        <dbReference type="Pfam" id="PF01796"/>
    </source>
</evidence>
<dbReference type="Pfam" id="PF01796">
    <property type="entry name" value="OB_ChsH2_C"/>
    <property type="match status" value="1"/>
</dbReference>
<feature type="domain" description="ChsH2 C-terminal OB-fold" evidence="1">
    <location>
        <begin position="86"/>
        <end position="140"/>
    </location>
</feature>
<organism evidence="2 3">
    <name type="scientific">Pseudonocardia petroleophila</name>
    <dbReference type="NCBI Taxonomy" id="37331"/>
    <lineage>
        <taxon>Bacteria</taxon>
        <taxon>Bacillati</taxon>
        <taxon>Actinomycetota</taxon>
        <taxon>Actinomycetes</taxon>
        <taxon>Pseudonocardiales</taxon>
        <taxon>Pseudonocardiaceae</taxon>
        <taxon>Pseudonocardia</taxon>
    </lineage>
</organism>
<evidence type="ECO:0000313" key="2">
    <source>
        <dbReference type="EMBL" id="QNG52976.1"/>
    </source>
</evidence>
<dbReference type="EMBL" id="CP060131">
    <property type="protein sequence ID" value="QNG52976.1"/>
    <property type="molecule type" value="Genomic_DNA"/>
</dbReference>
<accession>A0A7G7MJL5</accession>
<proteinExistence type="predicted"/>
<name>A0A7G7MJL5_9PSEU</name>
<dbReference type="Proteomes" id="UP000515728">
    <property type="component" value="Chromosome"/>
</dbReference>
<keyword evidence="3" id="KW-1185">Reference proteome</keyword>
<protein>
    <submittedName>
        <fullName evidence="2">OB-fold domain-containing protein</fullName>
    </submittedName>
</protein>
<dbReference type="PANTHER" id="PTHR34075">
    <property type="entry name" value="BLR3430 PROTEIN"/>
    <property type="match status" value="1"/>
</dbReference>
<evidence type="ECO:0000313" key="3">
    <source>
        <dbReference type="Proteomes" id="UP000515728"/>
    </source>
</evidence>